<organism evidence="1 2">
    <name type="scientific">Aeromonas bivalvium</name>
    <dbReference type="NCBI Taxonomy" id="440079"/>
    <lineage>
        <taxon>Bacteria</taxon>
        <taxon>Pseudomonadati</taxon>
        <taxon>Pseudomonadota</taxon>
        <taxon>Gammaproteobacteria</taxon>
        <taxon>Aeromonadales</taxon>
        <taxon>Aeromonadaceae</taxon>
        <taxon>Aeromonas</taxon>
    </lineage>
</organism>
<dbReference type="Pfam" id="PF06097">
    <property type="entry name" value="DUF945"/>
    <property type="match status" value="1"/>
</dbReference>
<reference evidence="1 2" key="1">
    <citation type="submission" date="2024-09" db="EMBL/GenBank/DDBJ databases">
        <title>Aeromonas strains Genome sequencing and assembly.</title>
        <authorList>
            <person name="Hu X."/>
            <person name="Tang B."/>
        </authorList>
    </citation>
    <scope>NUCLEOTIDE SEQUENCE [LARGE SCALE GENOMIC DNA]</scope>
    <source>
        <strain evidence="1 2">NB23SCDHY001</strain>
    </source>
</reference>
<dbReference type="PROSITE" id="PS51257">
    <property type="entry name" value="PROKAR_LIPOPROTEIN"/>
    <property type="match status" value="1"/>
</dbReference>
<dbReference type="Proteomes" id="UP001630969">
    <property type="component" value="Unassembled WGS sequence"/>
</dbReference>
<name>A0ABW9GPB6_9GAMM</name>
<dbReference type="InterPro" id="IPR010352">
    <property type="entry name" value="DUF945"/>
</dbReference>
<dbReference type="RefSeq" id="WP_408789530.1">
    <property type="nucleotide sequence ID" value="NZ_JBGXBU010000002.1"/>
</dbReference>
<evidence type="ECO:0000313" key="1">
    <source>
        <dbReference type="EMBL" id="MFM4892993.1"/>
    </source>
</evidence>
<dbReference type="GeneID" id="97220229"/>
<sequence>MKKWVWGVAGAALAGVGLGACWMTGQAFDRQLAEQTVTLREQSGIALQWQPGRSTLWRRDGEMQLVIGPAALARLDEELSQAEPIVLAFKVKGLILPLYVRNEILLDTEQGSLAPLLAAQGLKEWRLTLTSLTNLWTRDNQSKLDIGAFSLKHEQGQMTFQPLQADYSGDLAGNGYMALDWAGMTLHETQSQADMVLSRLRGSAELREVNGNWLSPQSEMALETFSLTQPQEGVNVSLQRLTSQSQLEGEAAETLSNHYQIQLAAMDMANDSDRLALTDARLDLEVRGLDLAGYQALQELSAQSSLDQQALMEALDRVLGRGLTLTLTELSSRLNGEPASLSGELTLAPTSLATLAEEQEGVKALSGLLQLSLSEGMGEAVPQLAPMLQQLQQLGYLKPQQSDLKAELKLQQGRLTVNELPL</sequence>
<keyword evidence="2" id="KW-1185">Reference proteome</keyword>
<comment type="caution">
    <text evidence="1">The sequence shown here is derived from an EMBL/GenBank/DDBJ whole genome shotgun (WGS) entry which is preliminary data.</text>
</comment>
<proteinExistence type="predicted"/>
<dbReference type="EMBL" id="JBGXBU010000002">
    <property type="protein sequence ID" value="MFM4892993.1"/>
    <property type="molecule type" value="Genomic_DNA"/>
</dbReference>
<protein>
    <submittedName>
        <fullName evidence="1">DUF945 family protein</fullName>
    </submittedName>
</protein>
<accession>A0ABW9GPB6</accession>
<gene>
    <name evidence="1" type="ORF">ACEUDJ_08980</name>
</gene>
<evidence type="ECO:0000313" key="2">
    <source>
        <dbReference type="Proteomes" id="UP001630969"/>
    </source>
</evidence>